<dbReference type="EMBL" id="AP022581">
    <property type="protein sequence ID" value="BBX96118.1"/>
    <property type="molecule type" value="Genomic_DNA"/>
</dbReference>
<reference evidence="1 2" key="1">
    <citation type="journal article" date="2019" name="Emerg. Microbes Infect.">
        <title>Comprehensive subspecies identification of 175 nontuberculous mycobacteria species based on 7547 genomic profiles.</title>
        <authorList>
            <person name="Matsumoto Y."/>
            <person name="Kinjo T."/>
            <person name="Motooka D."/>
            <person name="Nabeya D."/>
            <person name="Jung N."/>
            <person name="Uechi K."/>
            <person name="Horii T."/>
            <person name="Iida T."/>
            <person name="Fujita J."/>
            <person name="Nakamura S."/>
        </authorList>
    </citation>
    <scope>NUCLEOTIDE SEQUENCE [LARGE SCALE GENOMIC DNA]</scope>
    <source>
        <strain evidence="1 2">JCM 15657</strain>
    </source>
</reference>
<organism evidence="1 2">
    <name type="scientific">Mycobacterium lacus</name>
    <dbReference type="NCBI Taxonomy" id="169765"/>
    <lineage>
        <taxon>Bacteria</taxon>
        <taxon>Bacillati</taxon>
        <taxon>Actinomycetota</taxon>
        <taxon>Actinomycetes</taxon>
        <taxon>Mycobacteriales</taxon>
        <taxon>Mycobacteriaceae</taxon>
        <taxon>Mycobacterium</taxon>
    </lineage>
</organism>
<evidence type="ECO:0000313" key="2">
    <source>
        <dbReference type="Proteomes" id="UP000466396"/>
    </source>
</evidence>
<dbReference type="KEGG" id="mlj:MLAC_14120"/>
<accession>A0A7I7NI57</accession>
<keyword evidence="2" id="KW-1185">Reference proteome</keyword>
<gene>
    <name evidence="1" type="ORF">MLAC_14120</name>
</gene>
<name>A0A7I7NI57_9MYCO</name>
<dbReference type="AlphaFoldDB" id="A0A7I7NI57"/>
<proteinExistence type="predicted"/>
<sequence>MPPSLTATTAVDRYGGDFSAEVRRQVEAWSAHPALAELVDMFGGSLPQGLGLAARLAFLDEFSAVWDYRGRARARGGGRVHSQDAAGAVRWLIPRLNSPASQLDKITALAGELGLTGESAPEGADFDYMLVIGGGRYTNLLRAGYAREMATGRRIGHVVLAAASRRLLDSEEDAVASCAPGARTEFELLVAAAADAFGLDARQAGDHLRRRVVRPQRDRTVWNFTPDTNDVGVPITLLETPSPDPDNRRANSGDTYTFAARTVGMHRSTCLLVTGQPVVPYLHFEALRTLALPFEIRVESVGFGVDRYNRLSALDQQHPAKLLQEVRSAIRSARALVEQLATPVGKPASDG</sequence>
<dbReference type="OrthoDB" id="4683304at2"/>
<dbReference type="Proteomes" id="UP000466396">
    <property type="component" value="Chromosome"/>
</dbReference>
<protein>
    <submittedName>
        <fullName evidence="1">Uncharacterized protein</fullName>
    </submittedName>
</protein>
<evidence type="ECO:0000313" key="1">
    <source>
        <dbReference type="EMBL" id="BBX96118.1"/>
    </source>
</evidence>